<reference evidence="1 2" key="1">
    <citation type="submission" date="2014-06" db="EMBL/GenBank/DDBJ databases">
        <title>Genomes of Alteromonas australica, a world apart.</title>
        <authorList>
            <person name="Gonzaga A."/>
            <person name="Lopez-Perez M."/>
            <person name="Rodriguez-Valera F."/>
        </authorList>
    </citation>
    <scope>NUCLEOTIDE SEQUENCE [LARGE SCALE GENOMIC DNA]</scope>
    <source>
        <strain evidence="1 2">H 17</strain>
    </source>
</reference>
<accession>A0A075NYZ3</accession>
<name>A0A075NYZ3_9ALTE</name>
<dbReference type="RefSeq" id="WP_044057922.1">
    <property type="nucleotide sequence ID" value="NZ_CBCSKJ010000002.1"/>
</dbReference>
<dbReference type="GeneID" id="78256181"/>
<dbReference type="Proteomes" id="UP000056090">
    <property type="component" value="Chromosome"/>
</dbReference>
<organism evidence="1 2">
    <name type="scientific">Alteromonas australica</name>
    <dbReference type="NCBI Taxonomy" id="589873"/>
    <lineage>
        <taxon>Bacteria</taxon>
        <taxon>Pseudomonadati</taxon>
        <taxon>Pseudomonadota</taxon>
        <taxon>Gammaproteobacteria</taxon>
        <taxon>Alteromonadales</taxon>
        <taxon>Alteromonadaceae</taxon>
        <taxon>Alteromonas/Salinimonas group</taxon>
        <taxon>Alteromonas</taxon>
    </lineage>
</organism>
<evidence type="ECO:0000313" key="1">
    <source>
        <dbReference type="EMBL" id="AIF99869.1"/>
    </source>
</evidence>
<gene>
    <name evidence="1" type="ORF">EP13_14895</name>
</gene>
<sequence length="81" mass="8804">MEILTPTKMINVSGGSLDRETQQIMVSTFVGIASGGNILAAAIAQWGMGQYYDFQGNVSISESGPISNHLTTRQIRAMRRE</sequence>
<keyword evidence="2" id="KW-1185">Reference proteome</keyword>
<evidence type="ECO:0000313" key="2">
    <source>
        <dbReference type="Proteomes" id="UP000056090"/>
    </source>
</evidence>
<proteinExistence type="predicted"/>
<protein>
    <submittedName>
        <fullName evidence="1">Uncharacterized protein</fullName>
    </submittedName>
</protein>
<dbReference type="EMBL" id="CP008849">
    <property type="protein sequence ID" value="AIF99869.1"/>
    <property type="molecule type" value="Genomic_DNA"/>
</dbReference>
<dbReference type="KEGG" id="aal:EP13_14895"/>
<dbReference type="AlphaFoldDB" id="A0A075NYZ3"/>